<proteinExistence type="predicted"/>
<evidence type="ECO:0000313" key="3">
    <source>
        <dbReference type="Proteomes" id="UP000005237"/>
    </source>
</evidence>
<reference evidence="2" key="2">
    <citation type="submission" date="2022-06" db="UniProtKB">
        <authorList>
            <consortium name="EnsemblMetazoa"/>
        </authorList>
    </citation>
    <scope>IDENTIFICATION</scope>
    <source>
        <strain evidence="2">DF5081</strain>
    </source>
</reference>
<keyword evidence="3" id="KW-1185">Reference proteome</keyword>
<dbReference type="SUPFAM" id="SSF56112">
    <property type="entry name" value="Protein kinase-like (PK-like)"/>
    <property type="match status" value="1"/>
</dbReference>
<evidence type="ECO:0000256" key="1">
    <source>
        <dbReference type="SAM" id="MobiDB-lite"/>
    </source>
</evidence>
<reference evidence="3" key="1">
    <citation type="submission" date="2010-08" db="EMBL/GenBank/DDBJ databases">
        <authorList>
            <consortium name="Caenorhabditis japonica Sequencing Consortium"/>
            <person name="Wilson R.K."/>
        </authorList>
    </citation>
    <scope>NUCLEOTIDE SEQUENCE [LARGE SCALE GENOMIC DNA]</scope>
    <source>
        <strain evidence="3">DF5081</strain>
    </source>
</reference>
<evidence type="ECO:0000313" key="2">
    <source>
        <dbReference type="EnsemblMetazoa" id="CJA35094.1"/>
    </source>
</evidence>
<protein>
    <recommendedName>
        <fullName evidence="4">Protein kinase domain-containing protein</fullName>
    </recommendedName>
</protein>
<dbReference type="EnsemblMetazoa" id="CJA35094.1">
    <property type="protein sequence ID" value="CJA35094.1"/>
    <property type="gene ID" value="WBGene00210941"/>
</dbReference>
<dbReference type="Gene3D" id="1.10.510.10">
    <property type="entry name" value="Transferase(Phosphotransferase) domain 1"/>
    <property type="match status" value="1"/>
</dbReference>
<dbReference type="Proteomes" id="UP000005237">
    <property type="component" value="Unassembled WGS sequence"/>
</dbReference>
<organism evidence="2 3">
    <name type="scientific">Caenorhabditis japonica</name>
    <dbReference type="NCBI Taxonomy" id="281687"/>
    <lineage>
        <taxon>Eukaryota</taxon>
        <taxon>Metazoa</taxon>
        <taxon>Ecdysozoa</taxon>
        <taxon>Nematoda</taxon>
        <taxon>Chromadorea</taxon>
        <taxon>Rhabditida</taxon>
        <taxon>Rhabditina</taxon>
        <taxon>Rhabditomorpha</taxon>
        <taxon>Rhabditoidea</taxon>
        <taxon>Rhabditidae</taxon>
        <taxon>Peloderinae</taxon>
        <taxon>Caenorhabditis</taxon>
    </lineage>
</organism>
<evidence type="ECO:0008006" key="4">
    <source>
        <dbReference type="Google" id="ProtNLM"/>
    </source>
</evidence>
<dbReference type="InterPro" id="IPR011009">
    <property type="entry name" value="Kinase-like_dom_sf"/>
</dbReference>
<feature type="region of interest" description="Disordered" evidence="1">
    <location>
        <begin position="47"/>
        <end position="96"/>
    </location>
</feature>
<accession>A0A8R1INV8</accession>
<dbReference type="AlphaFoldDB" id="A0A8R1INV8"/>
<name>A0A8R1INV8_CAEJA</name>
<feature type="compositionally biased region" description="Basic and acidic residues" evidence="1">
    <location>
        <begin position="60"/>
        <end position="89"/>
    </location>
</feature>
<sequence>MLDAEIYDFMKCTLKIDPKKRISAEEVLKMPVFDVLRALPRKQRSNGVEVPDLTKYVDMNPKRGMENEDGVAKETRDEQKAKEKEKYSESSDDDDD</sequence>